<name>A0A430HE09_9BURK</name>
<feature type="signal peptide" evidence="1">
    <location>
        <begin position="1"/>
        <end position="21"/>
    </location>
</feature>
<gene>
    <name evidence="2" type="ORF">EJB06_28235</name>
</gene>
<dbReference type="EMBL" id="RXLQ01000022">
    <property type="protein sequence ID" value="RSZ55756.1"/>
    <property type="molecule type" value="Genomic_DNA"/>
</dbReference>
<dbReference type="AlphaFoldDB" id="A0A430HE09"/>
<protein>
    <recommendedName>
        <fullName evidence="4">SH3 domain-containing protein</fullName>
    </recommendedName>
</protein>
<dbReference type="InterPro" id="IPR010466">
    <property type="entry name" value="DUF1058"/>
</dbReference>
<evidence type="ECO:0008006" key="4">
    <source>
        <dbReference type="Google" id="ProtNLM"/>
    </source>
</evidence>
<dbReference type="RefSeq" id="WP_126077361.1">
    <property type="nucleotide sequence ID" value="NZ_CP051166.1"/>
</dbReference>
<evidence type="ECO:0000313" key="2">
    <source>
        <dbReference type="EMBL" id="RSZ55756.1"/>
    </source>
</evidence>
<dbReference type="PROSITE" id="PS51257">
    <property type="entry name" value="PROKAR_LIPOPROTEIN"/>
    <property type="match status" value="1"/>
</dbReference>
<keyword evidence="3" id="KW-1185">Reference proteome</keyword>
<evidence type="ECO:0000256" key="1">
    <source>
        <dbReference type="SAM" id="SignalP"/>
    </source>
</evidence>
<keyword evidence="1" id="KW-0732">Signal</keyword>
<dbReference type="Pfam" id="PF06347">
    <property type="entry name" value="SH3_4"/>
    <property type="match status" value="2"/>
</dbReference>
<dbReference type="Gene3D" id="2.30.30.40">
    <property type="entry name" value="SH3 Domains"/>
    <property type="match status" value="1"/>
</dbReference>
<proteinExistence type="predicted"/>
<reference evidence="2 3" key="1">
    <citation type="submission" date="2018-12" db="EMBL/GenBank/DDBJ databases">
        <authorList>
            <person name="Yang E."/>
        </authorList>
    </citation>
    <scope>NUCLEOTIDE SEQUENCE [LARGE SCALE GENOMIC DNA]</scope>
    <source>
        <strain evidence="2 3">SOD</strain>
    </source>
</reference>
<sequence>MTIPRFLLSAAFVLASSCAHALEFKSVGAASLILYDAPSLKGAKLFIAPRGMPVEVVLTYGEWVKLRDVAGDLAWAEAKSLSARRTVVVRNANAKVRSAADGDANPVMSADKGVLLDLVDAPASSWIKVRHRDGITGYMRASDVWGI</sequence>
<comment type="caution">
    <text evidence="2">The sequence shown here is derived from an EMBL/GenBank/DDBJ whole genome shotgun (WGS) entry which is preliminary data.</text>
</comment>
<dbReference type="Proteomes" id="UP000278085">
    <property type="component" value="Unassembled WGS sequence"/>
</dbReference>
<accession>A0A430HE09</accession>
<feature type="chain" id="PRO_5019397830" description="SH3 domain-containing protein" evidence="1">
    <location>
        <begin position="22"/>
        <end position="147"/>
    </location>
</feature>
<dbReference type="OrthoDB" id="5297720at2"/>
<evidence type="ECO:0000313" key="3">
    <source>
        <dbReference type="Proteomes" id="UP000278085"/>
    </source>
</evidence>
<organism evidence="2 3">
    <name type="scientific">Massilia atriviolacea</name>
    <dbReference type="NCBI Taxonomy" id="2495579"/>
    <lineage>
        <taxon>Bacteria</taxon>
        <taxon>Pseudomonadati</taxon>
        <taxon>Pseudomonadota</taxon>
        <taxon>Betaproteobacteria</taxon>
        <taxon>Burkholderiales</taxon>
        <taxon>Oxalobacteraceae</taxon>
        <taxon>Telluria group</taxon>
        <taxon>Massilia</taxon>
    </lineage>
</organism>